<feature type="transmembrane region" description="Helical" evidence="2">
    <location>
        <begin position="118"/>
        <end position="141"/>
    </location>
</feature>
<evidence type="ECO:0000259" key="3">
    <source>
        <dbReference type="Pfam" id="PF13290"/>
    </source>
</evidence>
<evidence type="ECO:0000313" key="5">
    <source>
        <dbReference type="Proteomes" id="UP000095621"/>
    </source>
</evidence>
<reference evidence="4 5" key="1">
    <citation type="submission" date="2015-09" db="EMBL/GenBank/DDBJ databases">
        <authorList>
            <consortium name="Pathogen Informatics"/>
        </authorList>
    </citation>
    <scope>NUCLEOTIDE SEQUENCE [LARGE SCALE GENOMIC DNA]</scope>
    <source>
        <strain evidence="4 5">2789STDY5834875</strain>
    </source>
</reference>
<organism evidence="4 5">
    <name type="scientific">Lachnospira eligens</name>
    <dbReference type="NCBI Taxonomy" id="39485"/>
    <lineage>
        <taxon>Bacteria</taxon>
        <taxon>Bacillati</taxon>
        <taxon>Bacillota</taxon>
        <taxon>Clostridia</taxon>
        <taxon>Lachnospirales</taxon>
        <taxon>Lachnospiraceae</taxon>
        <taxon>Lachnospira</taxon>
    </lineage>
</organism>
<gene>
    <name evidence="4" type="ORF">ERS852490_00793</name>
</gene>
<dbReference type="InterPro" id="IPR011990">
    <property type="entry name" value="TPR-like_helical_dom_sf"/>
</dbReference>
<dbReference type="SUPFAM" id="SSF48452">
    <property type="entry name" value="TPR-like"/>
    <property type="match status" value="1"/>
</dbReference>
<dbReference type="Proteomes" id="UP000095621">
    <property type="component" value="Unassembled WGS sequence"/>
</dbReference>
<accession>A0A174YW24</accession>
<keyword evidence="2" id="KW-1133">Transmembrane helix</keyword>
<dbReference type="AlphaFoldDB" id="A0A174YW24"/>
<dbReference type="Pfam" id="PF14559">
    <property type="entry name" value="TPR_19"/>
    <property type="match status" value="1"/>
</dbReference>
<dbReference type="Gene3D" id="1.25.40.10">
    <property type="entry name" value="Tetratricopeptide repeat domain"/>
    <property type="match status" value="1"/>
</dbReference>
<protein>
    <submittedName>
        <fullName evidence="4">Photosystem I assembly protein Ycf3</fullName>
    </submittedName>
</protein>
<proteinExistence type="predicted"/>
<name>A0A174YW24_9FIRM</name>
<evidence type="ECO:0000313" key="4">
    <source>
        <dbReference type="EMBL" id="CUQ75951.1"/>
    </source>
</evidence>
<keyword evidence="2" id="KW-0472">Membrane</keyword>
<feature type="compositionally biased region" description="Acidic residues" evidence="1">
    <location>
        <begin position="88"/>
        <end position="101"/>
    </location>
</feature>
<sequence>MPDDFNKNTSIEDEIEKSLQKMVEEETTVAKAYVGKADDYKAEQPSDINDGRTRVVPKITDEILKEQQVINKSSQPTQEELTDRDILLDDDDDEEPEDEDKEILKDTTKKPLDKKTKLIIAGVAAGVALVLIIIIIVAVSLNKKSKNNYNYYYQTGMKLYEEGNYGDASSYLSKASKENEGKKNLNLKYTLYRCYESSGNEDEAVNVLKDILSYDENYEDAVKALADIYYKKEDADNLTKLIRKYQDGKCSNAVKNYIVKEPSASKEPGSYDDDVELKFTCDSGCVVYYTTDGKEPDIKSTLYDGTAIKLETGTTKIKAVSVNSIGVYSKVVEFEYVVEYGAPAAPDVTPASGKYSDGEKIKINNIPDKCKAYYTTDGTTPTSSSTEYTGEFDMPTGNTVIAFVIINDHEQSSTVVKRNYNVEVKNTYTYSQAESQLKNVLISKKVLKSDSKASDGSGVNFVYISKTKVGNNEMYIIRYDVIKGGSTTTAGLYGVDTSSGKVYTVTGTEGSYSAKEY</sequence>
<feature type="compositionally biased region" description="Polar residues" evidence="1">
    <location>
        <begin position="68"/>
        <end position="78"/>
    </location>
</feature>
<dbReference type="RefSeq" id="WP_055214827.1">
    <property type="nucleotide sequence ID" value="NZ_CZBU01000002.1"/>
</dbReference>
<dbReference type="InterPro" id="IPR059177">
    <property type="entry name" value="GH29D-like_dom"/>
</dbReference>
<keyword evidence="2" id="KW-0812">Transmembrane</keyword>
<dbReference type="Pfam" id="PF13290">
    <property type="entry name" value="CHB_HEX_C_1"/>
    <property type="match status" value="2"/>
</dbReference>
<dbReference type="EMBL" id="CZBU01000002">
    <property type="protein sequence ID" value="CUQ75951.1"/>
    <property type="molecule type" value="Genomic_DNA"/>
</dbReference>
<feature type="domain" description="GH29D-like beta-sandwich" evidence="3">
    <location>
        <begin position="350"/>
        <end position="416"/>
    </location>
</feature>
<dbReference type="OrthoDB" id="9802197at2"/>
<evidence type="ECO:0000256" key="1">
    <source>
        <dbReference type="SAM" id="MobiDB-lite"/>
    </source>
</evidence>
<feature type="domain" description="GH29D-like beta-sandwich" evidence="3">
    <location>
        <begin position="268"/>
        <end position="332"/>
    </location>
</feature>
<feature type="region of interest" description="Disordered" evidence="1">
    <location>
        <begin position="68"/>
        <end position="106"/>
    </location>
</feature>
<evidence type="ECO:0000256" key="2">
    <source>
        <dbReference type="SAM" id="Phobius"/>
    </source>
</evidence>